<dbReference type="RefSeq" id="WP_093163598.1">
    <property type="nucleotide sequence ID" value="NZ_FNEK01000086.1"/>
</dbReference>
<accession>A0A1G9K5U5</accession>
<dbReference type="OrthoDB" id="8443660at2"/>
<protein>
    <recommendedName>
        <fullName evidence="4">DUF3047 domain-containing protein</fullName>
    </recommendedName>
</protein>
<evidence type="ECO:0000256" key="1">
    <source>
        <dbReference type="SAM" id="SignalP"/>
    </source>
</evidence>
<dbReference type="InterPro" id="IPR021409">
    <property type="entry name" value="DUF3047"/>
</dbReference>
<dbReference type="AlphaFoldDB" id="A0A1G9K5U5"/>
<organism evidence="2 3">
    <name type="scientific">Aliiruegeria lutimaris</name>
    <dbReference type="NCBI Taxonomy" id="571298"/>
    <lineage>
        <taxon>Bacteria</taxon>
        <taxon>Pseudomonadati</taxon>
        <taxon>Pseudomonadota</taxon>
        <taxon>Alphaproteobacteria</taxon>
        <taxon>Rhodobacterales</taxon>
        <taxon>Roseobacteraceae</taxon>
        <taxon>Aliiruegeria</taxon>
    </lineage>
</organism>
<gene>
    <name evidence="2" type="ORF">SAMN04488026_108613</name>
</gene>
<name>A0A1G9K5U5_9RHOB</name>
<proteinExistence type="predicted"/>
<evidence type="ECO:0008006" key="4">
    <source>
        <dbReference type="Google" id="ProtNLM"/>
    </source>
</evidence>
<feature type="signal peptide" evidence="1">
    <location>
        <begin position="1"/>
        <end position="20"/>
    </location>
</feature>
<dbReference type="STRING" id="571298.SAMN04488026_108613"/>
<feature type="chain" id="PRO_5011535261" description="DUF3047 domain-containing protein" evidence="1">
    <location>
        <begin position="21"/>
        <end position="211"/>
    </location>
</feature>
<keyword evidence="3" id="KW-1185">Reference proteome</keyword>
<dbReference type="Proteomes" id="UP000199382">
    <property type="component" value="Unassembled WGS sequence"/>
</dbReference>
<keyword evidence="1" id="KW-0732">Signal</keyword>
<dbReference type="Pfam" id="PF11249">
    <property type="entry name" value="DUF3047"/>
    <property type="match status" value="1"/>
</dbReference>
<dbReference type="EMBL" id="FNEK01000086">
    <property type="protein sequence ID" value="SDL45280.1"/>
    <property type="molecule type" value="Genomic_DNA"/>
</dbReference>
<evidence type="ECO:0000313" key="3">
    <source>
        <dbReference type="Proteomes" id="UP000199382"/>
    </source>
</evidence>
<reference evidence="2 3" key="1">
    <citation type="submission" date="2016-10" db="EMBL/GenBank/DDBJ databases">
        <authorList>
            <person name="de Groot N.N."/>
        </authorList>
    </citation>
    <scope>NUCLEOTIDE SEQUENCE [LARGE SCALE GENOMIC DNA]</scope>
    <source>
        <strain evidence="2 3">DSM 25294</strain>
    </source>
</reference>
<evidence type="ECO:0000313" key="2">
    <source>
        <dbReference type="EMBL" id="SDL45280.1"/>
    </source>
</evidence>
<sequence>MKAMPALVFAMSIAASSAFAVPFGQWSEQTFPRLSANQWIQSANGVDVRSDMSVSLLWTRIEAADGSATRASWSWSVSESVPATLLTRKGGDDRNLALYFVFMPPEQAEASRNASVRKMLRTREARVLMYVWGGDHARGDILPSPYLGQRGKTIIRRPAGTGSHSETVDLEADFQRAFGGEKSVLVGMAVSSDSDDTRSSVRARLGGIRLE</sequence>